<gene>
    <name evidence="2" type="ORF">LEA_07206</name>
</gene>
<dbReference type="PANTHER" id="PTHR47396">
    <property type="entry name" value="TYPE I RESTRICTION ENZYME ECOKI R PROTEIN"/>
    <property type="match status" value="1"/>
</dbReference>
<dbReference type="Gene3D" id="3.90.1570.30">
    <property type="match status" value="1"/>
</dbReference>
<feature type="domain" description="Helicase ATP-binding" evidence="1">
    <location>
        <begin position="184"/>
        <end position="351"/>
    </location>
</feature>
<name>K1TPD2_9ZZZZ</name>
<dbReference type="AlphaFoldDB" id="K1TPD2"/>
<dbReference type="InterPro" id="IPR050742">
    <property type="entry name" value="Helicase_Restrict-Modif_Enz"/>
</dbReference>
<evidence type="ECO:0000259" key="1">
    <source>
        <dbReference type="PROSITE" id="PS51192"/>
    </source>
</evidence>
<dbReference type="InterPro" id="IPR029464">
    <property type="entry name" value="HSDR_N"/>
</dbReference>
<dbReference type="InterPro" id="IPR014001">
    <property type="entry name" value="Helicase_ATP-bd"/>
</dbReference>
<dbReference type="EMBL" id="AJWY01004737">
    <property type="protein sequence ID" value="EKC71543.1"/>
    <property type="molecule type" value="Genomic_DNA"/>
</dbReference>
<dbReference type="NCBIfam" id="NF046051">
    <property type="entry name" value="restrict_EcoAI"/>
    <property type="match status" value="1"/>
</dbReference>
<dbReference type="Pfam" id="PF04851">
    <property type="entry name" value="ResIII"/>
    <property type="match status" value="1"/>
</dbReference>
<comment type="caution">
    <text evidence="2">The sequence shown here is derived from an EMBL/GenBank/DDBJ whole genome shotgun (WGS) entry which is preliminary data.</text>
</comment>
<dbReference type="GO" id="GO:0005524">
    <property type="term" value="F:ATP binding"/>
    <property type="evidence" value="ECO:0007669"/>
    <property type="project" value="InterPro"/>
</dbReference>
<sequence length="799" mass="91025">MNIGISHELSEEDVKFRYINDAITSKGWTKDSIFMEQQVKFTDGKISLHGNIVHREKPKFADYVLYVNKATPIAIIEAKDTKHTVSYGLQQAMEYAKMLDVKFAFSSNGEGFAEHDFLTGQERCFGMDEFPTREELIERYKKGINEGNGLNEQEEAVINQPLCSGQNIFPPRYYQLNAINRTINAIAKGQNRILLVMATGTGKTYTAFQIVWRLLKSGLKKKVLYLADRNILVDQSIEQDFKPLEKVIHKIDYSKDKDKLKELLSHQVYFALYQQLIGQSDAKNYQELFPNPDYFDLVIIDECHRGSAKDDSNWRTILDYFSSATHIGMTATPKETRYQSSIGYFGEPVYTYSLKNGIEDGFLAPFKVINITTNIGDEWRPIKGQKDIYGNEIEDRIYNNSDYDYNIVIEDRHREIAQEITNYLKSTDRMAKTIVFCADETHAERMRIALVNANADMCKKNPDYIVRITGSDEYGKGKLDYFISVASKYPVIATTSKLLSTGVDCKMVKLIVLDQQIGSMTEFKQIIGRGTRIREKEGKTHFVVMDFRNVTRLFADPDWDGPIEVDPDYPPKPCPVCGKYPCICPKTTTSSACPVCGKDPCECPTPPPQPKPIVDKNGCEVKVINKVVSVYDTNGKLLRTESITDYTKKSIIDTYATIETFTSKWNALKRKSEITEMLKEVGIDITTLKHDRNMDDVDDFDFICYIAYGKKTLTRRERAEQVKKRDVFSKYGEQARLVLEALLDKYMNEGISELENIAVLKNDPFRKLGSPASIAKLFGGKEGYLKAVNNLVQLIYNAA</sequence>
<reference evidence="2" key="1">
    <citation type="journal article" date="2013" name="Environ. Microbiol.">
        <title>Microbiota from the distal guts of lean and obese adolescents exhibit partial functional redundancy besides clear differences in community structure.</title>
        <authorList>
            <person name="Ferrer M."/>
            <person name="Ruiz A."/>
            <person name="Lanza F."/>
            <person name="Haange S.B."/>
            <person name="Oberbach A."/>
            <person name="Till H."/>
            <person name="Bargiela R."/>
            <person name="Campoy C."/>
            <person name="Segura M.T."/>
            <person name="Richter M."/>
            <person name="von Bergen M."/>
            <person name="Seifert J."/>
            <person name="Suarez A."/>
        </authorList>
    </citation>
    <scope>NUCLEOTIDE SEQUENCE</scope>
</reference>
<dbReference type="InterPro" id="IPR013670">
    <property type="entry name" value="EcoEI_R_C_dom"/>
</dbReference>
<organism evidence="2">
    <name type="scientific">human gut metagenome</name>
    <dbReference type="NCBI Taxonomy" id="408170"/>
    <lineage>
        <taxon>unclassified sequences</taxon>
        <taxon>metagenomes</taxon>
        <taxon>organismal metagenomes</taxon>
    </lineage>
</organism>
<dbReference type="PROSITE" id="PS51192">
    <property type="entry name" value="HELICASE_ATP_BIND_1"/>
    <property type="match status" value="1"/>
</dbReference>
<dbReference type="InterPro" id="IPR027417">
    <property type="entry name" value="P-loop_NTPase"/>
</dbReference>
<dbReference type="Gene3D" id="3.40.50.300">
    <property type="entry name" value="P-loop containing nucleotide triphosphate hydrolases"/>
    <property type="match status" value="2"/>
</dbReference>
<accession>K1TPD2</accession>
<dbReference type="CDD" id="cd18032">
    <property type="entry name" value="DEXHc_RE_I_III_res"/>
    <property type="match status" value="1"/>
</dbReference>
<dbReference type="GO" id="GO:0016787">
    <property type="term" value="F:hydrolase activity"/>
    <property type="evidence" value="ECO:0007669"/>
    <property type="project" value="InterPro"/>
</dbReference>
<dbReference type="PANTHER" id="PTHR47396:SF1">
    <property type="entry name" value="ATP-DEPENDENT HELICASE IRC3-RELATED"/>
    <property type="match status" value="1"/>
</dbReference>
<evidence type="ECO:0000313" key="2">
    <source>
        <dbReference type="EMBL" id="EKC71543.1"/>
    </source>
</evidence>
<dbReference type="GO" id="GO:0006304">
    <property type="term" value="P:DNA modification"/>
    <property type="evidence" value="ECO:0007669"/>
    <property type="project" value="InterPro"/>
</dbReference>
<dbReference type="SMART" id="SM00487">
    <property type="entry name" value="DEXDc"/>
    <property type="match status" value="1"/>
</dbReference>
<protein>
    <submittedName>
        <fullName evidence="2">Type I site-specific deoxyribonuclease</fullName>
    </submittedName>
</protein>
<dbReference type="GO" id="GO:0003677">
    <property type="term" value="F:DNA binding"/>
    <property type="evidence" value="ECO:0007669"/>
    <property type="project" value="InterPro"/>
</dbReference>
<dbReference type="InterPro" id="IPR006935">
    <property type="entry name" value="Helicase/UvrB_N"/>
</dbReference>
<dbReference type="SUPFAM" id="SSF52540">
    <property type="entry name" value="P-loop containing nucleoside triphosphate hydrolases"/>
    <property type="match status" value="2"/>
</dbReference>
<proteinExistence type="predicted"/>
<dbReference type="CDD" id="cd18799">
    <property type="entry name" value="SF2_C_EcoAI-like"/>
    <property type="match status" value="1"/>
</dbReference>
<dbReference type="GO" id="GO:0005829">
    <property type="term" value="C:cytosol"/>
    <property type="evidence" value="ECO:0007669"/>
    <property type="project" value="TreeGrafter"/>
</dbReference>
<dbReference type="Pfam" id="PF08463">
    <property type="entry name" value="EcoEI_R_C"/>
    <property type="match status" value="1"/>
</dbReference>
<dbReference type="Pfam" id="PF13588">
    <property type="entry name" value="HSDR_N_2"/>
    <property type="match status" value="1"/>
</dbReference>